<dbReference type="GO" id="GO:0046872">
    <property type="term" value="F:metal ion binding"/>
    <property type="evidence" value="ECO:0007669"/>
    <property type="project" value="InterPro"/>
</dbReference>
<dbReference type="GO" id="GO:0006801">
    <property type="term" value="P:superoxide metabolic process"/>
    <property type="evidence" value="ECO:0007669"/>
    <property type="project" value="InterPro"/>
</dbReference>
<evidence type="ECO:0000313" key="3">
    <source>
        <dbReference type="EMBL" id="SOC80162.1"/>
    </source>
</evidence>
<keyword evidence="2" id="KW-0732">Signal</keyword>
<comment type="similarity">
    <text evidence="1">Belongs to the Cu-Zn superoxide dismutase family.</text>
</comment>
<dbReference type="AlphaFoldDB" id="A0A285X4B7"/>
<dbReference type="RefSeq" id="WP_097055955.1">
    <property type="nucleotide sequence ID" value="NZ_OCMF01000002.1"/>
</dbReference>
<dbReference type="InterPro" id="IPR036423">
    <property type="entry name" value="SOD-like_Cu/Zn_dom_sf"/>
</dbReference>
<name>A0A285X4B7_9FLAO</name>
<accession>A0A285X4B7</accession>
<evidence type="ECO:0000313" key="4">
    <source>
        <dbReference type="Proteomes" id="UP000219193"/>
    </source>
</evidence>
<feature type="signal peptide" evidence="2">
    <location>
        <begin position="1"/>
        <end position="24"/>
    </location>
</feature>
<evidence type="ECO:0000256" key="1">
    <source>
        <dbReference type="ARBA" id="ARBA00010457"/>
    </source>
</evidence>
<proteinExistence type="inferred from homology"/>
<feature type="chain" id="PRO_5012899692" description="CHRD domain-containing protein" evidence="2">
    <location>
        <begin position="25"/>
        <end position="204"/>
    </location>
</feature>
<gene>
    <name evidence="3" type="ORF">SAMN06296241_1707</name>
</gene>
<sequence>MKKFNRFIYSCLFLSSILFTVSCSTPDNDEAIMTGIESDLQAAHKDVNNSSKAKMYTAELAELNGSDVMGTAELVLEGNELTVTINARNLVPDMLHPQHIHGFQDDNRNAKCPPASADNDGDGLVELGEGLPFYGPVLLPLDPFPTAPNGMISFVQTYNVSDLDFSVTPLQNRVIVLHGMYVEGEYVATLPVACGQIQPAQGNN</sequence>
<dbReference type="SUPFAM" id="SSF49329">
    <property type="entry name" value="Cu,Zn superoxide dismutase-like"/>
    <property type="match status" value="1"/>
</dbReference>
<evidence type="ECO:0000256" key="2">
    <source>
        <dbReference type="SAM" id="SignalP"/>
    </source>
</evidence>
<dbReference type="PROSITE" id="PS51257">
    <property type="entry name" value="PROKAR_LIPOPROTEIN"/>
    <property type="match status" value="1"/>
</dbReference>
<keyword evidence="4" id="KW-1185">Reference proteome</keyword>
<organism evidence="3 4">
    <name type="scientific">Salinimicrobium sediminis</name>
    <dbReference type="NCBI Taxonomy" id="1343891"/>
    <lineage>
        <taxon>Bacteria</taxon>
        <taxon>Pseudomonadati</taxon>
        <taxon>Bacteroidota</taxon>
        <taxon>Flavobacteriia</taxon>
        <taxon>Flavobacteriales</taxon>
        <taxon>Flavobacteriaceae</taxon>
        <taxon>Salinimicrobium</taxon>
    </lineage>
</organism>
<protein>
    <recommendedName>
        <fullName evidence="5">CHRD domain-containing protein</fullName>
    </recommendedName>
</protein>
<dbReference type="EMBL" id="OCMF01000002">
    <property type="protein sequence ID" value="SOC80162.1"/>
    <property type="molecule type" value="Genomic_DNA"/>
</dbReference>
<dbReference type="Gene3D" id="2.60.40.200">
    <property type="entry name" value="Superoxide dismutase, copper/zinc binding domain"/>
    <property type="match status" value="1"/>
</dbReference>
<evidence type="ECO:0008006" key="5">
    <source>
        <dbReference type="Google" id="ProtNLM"/>
    </source>
</evidence>
<dbReference type="Proteomes" id="UP000219193">
    <property type="component" value="Unassembled WGS sequence"/>
</dbReference>
<reference evidence="4" key="1">
    <citation type="submission" date="2017-09" db="EMBL/GenBank/DDBJ databases">
        <authorList>
            <person name="Varghese N."/>
            <person name="Submissions S."/>
        </authorList>
    </citation>
    <scope>NUCLEOTIDE SEQUENCE [LARGE SCALE GENOMIC DNA]</scope>
    <source>
        <strain evidence="4">CGMCC 1.12641</strain>
    </source>
</reference>